<dbReference type="PROSITE" id="PS51257">
    <property type="entry name" value="PROKAR_LIPOPROTEIN"/>
    <property type="match status" value="1"/>
</dbReference>
<protein>
    <recommendedName>
        <fullName evidence="4">Lipoprotein</fullName>
    </recommendedName>
</protein>
<organism evidence="2 3">
    <name type="scientific">Sphingomonas gilva</name>
    <dbReference type="NCBI Taxonomy" id="2305907"/>
    <lineage>
        <taxon>Bacteria</taxon>
        <taxon>Pseudomonadati</taxon>
        <taxon>Pseudomonadota</taxon>
        <taxon>Alphaproteobacteria</taxon>
        <taxon>Sphingomonadales</taxon>
        <taxon>Sphingomonadaceae</taxon>
        <taxon>Sphingomonas</taxon>
    </lineage>
</organism>
<evidence type="ECO:0000313" key="2">
    <source>
        <dbReference type="EMBL" id="RHW18296.1"/>
    </source>
</evidence>
<evidence type="ECO:0000313" key="3">
    <source>
        <dbReference type="Proteomes" id="UP000266693"/>
    </source>
</evidence>
<dbReference type="Proteomes" id="UP000266693">
    <property type="component" value="Unassembled WGS sequence"/>
</dbReference>
<dbReference type="AlphaFoldDB" id="A0A396RQQ2"/>
<feature type="signal peptide" evidence="1">
    <location>
        <begin position="1"/>
        <end position="23"/>
    </location>
</feature>
<gene>
    <name evidence="2" type="ORF">D1610_07450</name>
</gene>
<feature type="chain" id="PRO_5017404148" description="Lipoprotein" evidence="1">
    <location>
        <begin position="24"/>
        <end position="214"/>
    </location>
</feature>
<dbReference type="RefSeq" id="WP_118863485.1">
    <property type="nucleotide sequence ID" value="NZ_QWLV01000002.1"/>
</dbReference>
<name>A0A396RQQ2_9SPHN</name>
<dbReference type="OrthoDB" id="7551629at2"/>
<keyword evidence="3" id="KW-1185">Reference proteome</keyword>
<accession>A0A396RQQ2</accession>
<sequence length="214" mass="21897">MKTALTALLPLSAVLAGCGGAPAKLPEAAIERAATCGVVAANQARATVPDIKAPLSAAQQGGILRYALLAGAEGEEFSRDRTAQVVSAMPALGEDISEESIAALAPQCAAAYPMPQGPVELPDDPLVAAQGCDELSDFMRQALGAQGSAYKDQLDAYYALNLELDSRLGPLLAARGVNGVEASEAEARKAFATIARLGEPTAVLEACSARYVKG</sequence>
<proteinExistence type="predicted"/>
<comment type="caution">
    <text evidence="2">The sequence shown here is derived from an EMBL/GenBank/DDBJ whole genome shotgun (WGS) entry which is preliminary data.</text>
</comment>
<evidence type="ECO:0000256" key="1">
    <source>
        <dbReference type="SAM" id="SignalP"/>
    </source>
</evidence>
<dbReference type="EMBL" id="QWLV01000002">
    <property type="protein sequence ID" value="RHW18296.1"/>
    <property type="molecule type" value="Genomic_DNA"/>
</dbReference>
<evidence type="ECO:0008006" key="4">
    <source>
        <dbReference type="Google" id="ProtNLM"/>
    </source>
</evidence>
<reference evidence="2 3" key="1">
    <citation type="submission" date="2018-08" db="EMBL/GenBank/DDBJ databases">
        <title>The multiple taxonomic identification of Sphingomonas gilva.</title>
        <authorList>
            <person name="Zhu D."/>
            <person name="Zheng S."/>
        </authorList>
    </citation>
    <scope>NUCLEOTIDE SEQUENCE [LARGE SCALE GENOMIC DNA]</scope>
    <source>
        <strain evidence="2 3">ZDH117</strain>
    </source>
</reference>
<keyword evidence="1" id="KW-0732">Signal</keyword>